<protein>
    <submittedName>
        <fullName evidence="3">Methyltransferase domain protein</fullName>
    </submittedName>
</protein>
<dbReference type="AlphaFoldDB" id="M6UF26"/>
<accession>M6UF26</accession>
<dbReference type="RefSeq" id="WP_004434732.1">
    <property type="nucleotide sequence ID" value="NZ_AHOP02000001.1"/>
</dbReference>
<dbReference type="SUPFAM" id="SSF53335">
    <property type="entry name" value="S-adenosyl-L-methionine-dependent methyltransferases"/>
    <property type="match status" value="1"/>
</dbReference>
<comment type="caution">
    <text evidence="3">The sequence shown here is derived from an EMBL/GenBank/DDBJ whole genome shotgun (WGS) entry which is preliminary data.</text>
</comment>
<dbReference type="InterPro" id="IPR029063">
    <property type="entry name" value="SAM-dependent_MTases_sf"/>
</dbReference>
<dbReference type="Gene3D" id="3.40.50.150">
    <property type="entry name" value="Vaccinia Virus protein VP39"/>
    <property type="match status" value="1"/>
</dbReference>
<dbReference type="GO" id="GO:0032259">
    <property type="term" value="P:methylation"/>
    <property type="evidence" value="ECO:0007669"/>
    <property type="project" value="UniProtKB-KW"/>
</dbReference>
<dbReference type="EMBL" id="AHOP02000001">
    <property type="protein sequence ID" value="EMO43145.1"/>
    <property type="molecule type" value="Genomic_DNA"/>
</dbReference>
<gene>
    <name evidence="3" type="ORF">LEP1GSC186_2533</name>
</gene>
<evidence type="ECO:0000313" key="4">
    <source>
        <dbReference type="Proteomes" id="UP000012153"/>
    </source>
</evidence>
<keyword evidence="3" id="KW-0489">Methyltransferase</keyword>
<feature type="transmembrane region" description="Helical" evidence="1">
    <location>
        <begin position="142"/>
        <end position="160"/>
    </location>
</feature>
<dbReference type="InterPro" id="IPR013216">
    <property type="entry name" value="Methyltransf_11"/>
</dbReference>
<reference evidence="3 4" key="1">
    <citation type="submission" date="2013-01" db="EMBL/GenBank/DDBJ databases">
        <authorList>
            <person name="Harkins D.M."/>
            <person name="Durkin A.S."/>
            <person name="Brinkac L.M."/>
            <person name="Haft D.H."/>
            <person name="Selengut J.D."/>
            <person name="Sanka R."/>
            <person name="DePew J."/>
            <person name="Purushe J."/>
            <person name="Matthias M.A."/>
            <person name="Vinetz J.M."/>
            <person name="Sutton G.G."/>
            <person name="Nierman W.C."/>
            <person name="Fouts D.E."/>
        </authorList>
    </citation>
    <scope>NUCLEOTIDE SEQUENCE [LARGE SCALE GENOMIC DNA]</scope>
    <source>
        <strain evidence="3 4">ZUN142</strain>
    </source>
</reference>
<dbReference type="GO" id="GO:0008757">
    <property type="term" value="F:S-adenosylmethionine-dependent methyltransferase activity"/>
    <property type="evidence" value="ECO:0007669"/>
    <property type="project" value="InterPro"/>
</dbReference>
<name>M6UF26_9LEPT</name>
<keyword evidence="3" id="KW-0808">Transferase</keyword>
<keyword evidence="1" id="KW-0812">Transmembrane</keyword>
<dbReference type="Pfam" id="PF08241">
    <property type="entry name" value="Methyltransf_11"/>
    <property type="match status" value="1"/>
</dbReference>
<sequence>MKKLNIGCGEFKKAGYVNVDYYSVSKPDVVHDLNIVPYPFEDDEFILAEADHVIEHLENPFKVIKELHRIVSKDGLIKIKVPHFSRGFTHPEHKRGFDVTLPYYFSKTFIGGFQGIELKCTKIKLNWFAQHYLKKHVLSKSIYVISLMIGIILNMIANLSPTICSRLWCFWVGGFEEIEFEFIVIK</sequence>
<keyword evidence="1" id="KW-0472">Membrane</keyword>
<keyword evidence="1" id="KW-1133">Transmembrane helix</keyword>
<dbReference type="Proteomes" id="UP000012153">
    <property type="component" value="Unassembled WGS sequence"/>
</dbReference>
<evidence type="ECO:0000259" key="2">
    <source>
        <dbReference type="Pfam" id="PF08241"/>
    </source>
</evidence>
<evidence type="ECO:0000256" key="1">
    <source>
        <dbReference type="SAM" id="Phobius"/>
    </source>
</evidence>
<evidence type="ECO:0000313" key="3">
    <source>
        <dbReference type="EMBL" id="EMO43145.1"/>
    </source>
</evidence>
<proteinExistence type="predicted"/>
<feature type="domain" description="Methyltransferase type 11" evidence="2">
    <location>
        <begin position="34"/>
        <end position="77"/>
    </location>
</feature>
<organism evidence="3 4">
    <name type="scientific">Leptospira noguchii serovar Autumnalis str. ZUN142</name>
    <dbReference type="NCBI Taxonomy" id="1085540"/>
    <lineage>
        <taxon>Bacteria</taxon>
        <taxon>Pseudomonadati</taxon>
        <taxon>Spirochaetota</taxon>
        <taxon>Spirochaetia</taxon>
        <taxon>Leptospirales</taxon>
        <taxon>Leptospiraceae</taxon>
        <taxon>Leptospira</taxon>
    </lineage>
</organism>